<evidence type="ECO:0000313" key="3">
    <source>
        <dbReference type="Proteomes" id="UP000063308"/>
    </source>
</evidence>
<dbReference type="Proteomes" id="UP000063308">
    <property type="component" value="Chromosome"/>
</dbReference>
<sequence>MTPFGPDLRPGLRGAAAAGASAVSAWNSAAIARWSRLRSPSGNPSSTRSDSVRSAMTSRSRRCCAKRSE</sequence>
<feature type="compositionally biased region" description="Basic residues" evidence="1">
    <location>
        <begin position="59"/>
        <end position="69"/>
    </location>
</feature>
<dbReference type="AlphaFoldDB" id="A0A0E4BRW4"/>
<evidence type="ECO:0000256" key="1">
    <source>
        <dbReference type="SAM" id="MobiDB-lite"/>
    </source>
</evidence>
<evidence type="ECO:0000313" key="2">
    <source>
        <dbReference type="EMBL" id="BAR59233.1"/>
    </source>
</evidence>
<protein>
    <submittedName>
        <fullName evidence="2">Uncharacterized protein</fullName>
    </submittedName>
</protein>
<reference evidence="2 3" key="1">
    <citation type="submission" date="2014-11" db="EMBL/GenBank/DDBJ databases">
        <title>Symbiosis island explosion on the genome of extra-slow-growing strains of soybean bradyrhizobia with massive insertion sequences.</title>
        <authorList>
            <person name="Iida T."/>
            <person name="Minamisawa K."/>
        </authorList>
    </citation>
    <scope>NUCLEOTIDE SEQUENCE [LARGE SCALE GENOMIC DNA]</scope>
    <source>
        <strain evidence="2 3">NK6</strain>
    </source>
</reference>
<organism evidence="2 3">
    <name type="scientific">Bradyrhizobium diazoefficiens</name>
    <dbReference type="NCBI Taxonomy" id="1355477"/>
    <lineage>
        <taxon>Bacteria</taxon>
        <taxon>Pseudomonadati</taxon>
        <taxon>Pseudomonadota</taxon>
        <taxon>Alphaproteobacteria</taxon>
        <taxon>Hyphomicrobiales</taxon>
        <taxon>Nitrobacteraceae</taxon>
        <taxon>Bradyrhizobium</taxon>
    </lineage>
</organism>
<proteinExistence type="predicted"/>
<accession>A0A0E4BRW4</accession>
<gene>
    <name evidence="2" type="ORF">NK6_6079</name>
</gene>
<feature type="region of interest" description="Disordered" evidence="1">
    <location>
        <begin position="37"/>
        <end position="69"/>
    </location>
</feature>
<name>A0A0E4BRW4_9BRAD</name>
<feature type="compositionally biased region" description="Polar residues" evidence="1">
    <location>
        <begin position="38"/>
        <end position="58"/>
    </location>
</feature>
<dbReference type="EMBL" id="AP014685">
    <property type="protein sequence ID" value="BAR59233.1"/>
    <property type="molecule type" value="Genomic_DNA"/>
</dbReference>